<evidence type="ECO:0000313" key="3">
    <source>
        <dbReference type="Proteomes" id="UP000005857"/>
    </source>
</evidence>
<protein>
    <recommendedName>
        <fullName evidence="1">Glycine-rich domain-containing protein</fullName>
    </recommendedName>
</protein>
<proteinExistence type="predicted"/>
<accession>G8I4D5</accession>
<evidence type="ECO:0000313" key="2">
    <source>
        <dbReference type="EMBL" id="AER47579.1"/>
    </source>
</evidence>
<dbReference type="KEGG" id="vg:18990023"/>
<reference evidence="2 3" key="1">
    <citation type="journal article" date="2012" name="J. Virol.">
        <title>Complete Genome Sequences of 138 Mycobacteriophages.</title>
        <authorList>
            <consortium name="the Science Education Alliance Phage Hunters Advancing Genomics and Evolutionary Science Program"/>
            <consortium name="the KwaZulu-Natal Research Institute for Tuberculosis and HIV Mycobacterial Genetics Course Students"/>
            <consortium name="the Phage Hunters Integrating Research and Education Program"/>
            <person name="Hatfull G.F."/>
        </authorList>
    </citation>
    <scope>NUCLEOTIDE SEQUENCE [LARGE SCALE GENOMIC DNA]</scope>
</reference>
<feature type="domain" description="Glycine-rich" evidence="1">
    <location>
        <begin position="115"/>
        <end position="284"/>
    </location>
</feature>
<dbReference type="InterPro" id="IPR049304">
    <property type="entry name" value="Gly_rich_dom"/>
</dbReference>
<dbReference type="Proteomes" id="UP000005857">
    <property type="component" value="Segment"/>
</dbReference>
<dbReference type="RefSeq" id="YP_009018713.1">
    <property type="nucleotide sequence ID" value="NC_023744.1"/>
</dbReference>
<sequence>MATIRATFTDAEGEPAVGYVQFEPRYLRNAVLAPTVRDGMVAPVRLRFPLDDGELEADLEPGDYNVAVVLQYARTIYAVATVPLGSGVINLRDLLSAYMPVPQRATNEYSTPGDEIEWAIPFGATKIDVVLLGAGGGGDPGDLFVGGGGLCGAWLGITLERGVDFPGATQAVSGVIGVGGASGEDGADTTLTVPGITNPAAVGGLLKADGGLHGANKGTLLGTPDQPISWGQAVAPFEFNGRTYEGGQIQTMWGGDGFGPGGGGSGGFSYSPGGAGAGGKIWLTGY</sequence>
<name>G8I4D5_9CAUD</name>
<dbReference type="EMBL" id="JN698994">
    <property type="protein sequence ID" value="AER47579.1"/>
    <property type="molecule type" value="Genomic_DNA"/>
</dbReference>
<evidence type="ECO:0000259" key="1">
    <source>
        <dbReference type="Pfam" id="PF21722"/>
    </source>
</evidence>
<gene>
    <name evidence="2" type="primary">25</name>
    <name evidence="2" type="ORF">DS6A_25</name>
</gene>
<dbReference type="GeneID" id="18990023"/>
<dbReference type="Pfam" id="PF21722">
    <property type="entry name" value="Gly_rich_2"/>
    <property type="match status" value="1"/>
</dbReference>
<organism evidence="2 3">
    <name type="scientific">Mycobacterium phage DS6A</name>
    <dbReference type="NCBI Taxonomy" id="45764"/>
    <lineage>
        <taxon>Viruses</taxon>
        <taxon>Duplodnaviria</taxon>
        <taxon>Heunggongvirae</taxon>
        <taxon>Uroviricota</taxon>
        <taxon>Caudoviricetes</taxon>
        <taxon>Hnatkovirus</taxon>
        <taxon>Hnatkovirus DS6A</taxon>
    </lineage>
</organism>
<keyword evidence="3" id="KW-1185">Reference proteome</keyword>